<feature type="compositionally biased region" description="Low complexity" evidence="2">
    <location>
        <begin position="807"/>
        <end position="818"/>
    </location>
</feature>
<dbReference type="EMBL" id="JAGKHQ010000010">
    <property type="protein sequence ID" value="KAG7507306.1"/>
    <property type="molecule type" value="Genomic_DNA"/>
</dbReference>
<feature type="region of interest" description="Disordered" evidence="2">
    <location>
        <begin position="37"/>
        <end position="68"/>
    </location>
</feature>
<accession>A0AAV6RPE6</accession>
<gene>
    <name evidence="3" type="ORF">JOB18_030680</name>
</gene>
<name>A0AAV6RPE6_SOLSE</name>
<evidence type="ECO:0000313" key="4">
    <source>
        <dbReference type="Proteomes" id="UP000693946"/>
    </source>
</evidence>
<dbReference type="Proteomes" id="UP000693946">
    <property type="component" value="Linkage Group LG18"/>
</dbReference>
<proteinExistence type="predicted"/>
<organism evidence="3 4">
    <name type="scientific">Solea senegalensis</name>
    <name type="common">Senegalese sole</name>
    <dbReference type="NCBI Taxonomy" id="28829"/>
    <lineage>
        <taxon>Eukaryota</taxon>
        <taxon>Metazoa</taxon>
        <taxon>Chordata</taxon>
        <taxon>Craniata</taxon>
        <taxon>Vertebrata</taxon>
        <taxon>Euteleostomi</taxon>
        <taxon>Actinopterygii</taxon>
        <taxon>Neopterygii</taxon>
        <taxon>Teleostei</taxon>
        <taxon>Neoteleostei</taxon>
        <taxon>Acanthomorphata</taxon>
        <taxon>Carangaria</taxon>
        <taxon>Pleuronectiformes</taxon>
        <taxon>Pleuronectoidei</taxon>
        <taxon>Soleidae</taxon>
        <taxon>Solea</taxon>
    </lineage>
</organism>
<evidence type="ECO:0000313" key="3">
    <source>
        <dbReference type="EMBL" id="KAG7507306.1"/>
    </source>
</evidence>
<protein>
    <submittedName>
        <fullName evidence="3">Uncharacterized protein</fullName>
    </submittedName>
</protein>
<reference evidence="3 4" key="1">
    <citation type="journal article" date="2021" name="Sci. Rep.">
        <title>Chromosome anchoring in Senegalese sole (Solea senegalensis) reveals sex-associated markers and genome rearrangements in flatfish.</title>
        <authorList>
            <person name="Guerrero-Cozar I."/>
            <person name="Gomez-Garrido J."/>
            <person name="Berbel C."/>
            <person name="Martinez-Blanch J.F."/>
            <person name="Alioto T."/>
            <person name="Claros M.G."/>
            <person name="Gagnaire P.A."/>
            <person name="Manchado M."/>
        </authorList>
    </citation>
    <scope>NUCLEOTIDE SEQUENCE [LARGE SCALE GENOMIC DNA]</scope>
    <source>
        <strain evidence="3">Sse05_10M</strain>
    </source>
</reference>
<feature type="compositionally biased region" description="Polar residues" evidence="2">
    <location>
        <begin position="819"/>
        <end position="829"/>
    </location>
</feature>
<sequence length="964" mass="102966">MANETTVQRSCVPEISEVDENLAPEVAASAETSYVDGYSSVQPGGENNPLSETCTFSTPAHGSGKNSQSALTPILKYLNIGNIRPSSEPLKCENNPRLGLPTVTMVNCQKSNGGMSKHPTSCKDAPVCWLDEERLPELTLLDDTCDTTMEITRNEKSESTTTMNMFSSPHGCIASTKESNSDLPPKLPKHNWSVMLDDKYSKEITLLDITCDSDQSPGAEISFLKVKKEISQVNVVKHSKPLSELSGVMVAESQGGGLSTTITDSVAQMTEPSKSLEESMKSLEATRDISMCSAGGNNTSKLSEVDLVNDQPLHEDTLGLHPANVTRDMSSCSDVSVQCAASRQSSTSDTQCNTSVKQATSELQAEPVDTSGSVEATNEVLLTSHTLNAEAPQPSPKLGTSMNDTFTVTPLSKLSTTTELNTTDQMSKCPHNDTVDFPPSHISGPKAGCEATGQASAEVKKTPEMSLALSQSSSDAKESARCEVQNATFDTHSLQKSNDISVSGEAGAATFCLQNNTFDRKQNGTITLSETSSSDNHQNTVDIPAPLKVCPSTIVHEDNPSEANPPEVSQQNVSTITDSNTKTVHSIESTFDTNPPVEVAPETGSQSVTALSDTMDHQGIDAENNKANTFNLDDTFDMKSDPLVTSTPMIHCKVFHFNNENMEIKTIGAQKKLYKDGVSQPVALVPSDVPANIVSDRKTFLMQPAAKSIRPPLKAASQLLKYKPASTLPGKCEPFTSNLPMTRQRIQVEAFKNPAASEAAKGTTGISSCYSLRSTTTGSKQPSSALPRPQLSGNPSATQRTAPGLRPPSARSIAPPSSNTDQIRGQTAANPKKHLLTRGEAVPSAKRKKLDAPVPSSGAATSAYDAVNRARNLKQPVQSQRTVPARTQIAAAPLSAVETSKSCNTSGSAGALKQSAHSYRAHLAKPQGHGCVKCVALEEQLKIKSEEIRRLKEELLKYSKEEES</sequence>
<comment type="caution">
    <text evidence="3">The sequence shown here is derived from an EMBL/GenBank/DDBJ whole genome shotgun (WGS) entry which is preliminary data.</text>
</comment>
<keyword evidence="4" id="KW-1185">Reference proteome</keyword>
<feature type="coiled-coil region" evidence="1">
    <location>
        <begin position="934"/>
        <end position="961"/>
    </location>
</feature>
<evidence type="ECO:0000256" key="2">
    <source>
        <dbReference type="SAM" id="MobiDB-lite"/>
    </source>
</evidence>
<keyword evidence="1" id="KW-0175">Coiled coil</keyword>
<feature type="region of interest" description="Disordered" evidence="2">
    <location>
        <begin position="772"/>
        <end position="859"/>
    </location>
</feature>
<feature type="compositionally biased region" description="Polar residues" evidence="2">
    <location>
        <begin position="48"/>
        <end position="68"/>
    </location>
</feature>
<feature type="compositionally biased region" description="Polar residues" evidence="2">
    <location>
        <begin position="791"/>
        <end position="801"/>
    </location>
</feature>
<feature type="compositionally biased region" description="Polar residues" evidence="2">
    <location>
        <begin position="772"/>
        <end position="784"/>
    </location>
</feature>
<dbReference type="AlphaFoldDB" id="A0AAV6RPE6"/>
<evidence type="ECO:0000256" key="1">
    <source>
        <dbReference type="SAM" id="Coils"/>
    </source>
</evidence>